<dbReference type="NCBIfam" id="TIGR01221">
    <property type="entry name" value="rmlC"/>
    <property type="match status" value="1"/>
</dbReference>
<feature type="active site" description="Proton acceptor" evidence="5">
    <location>
        <position position="61"/>
    </location>
</feature>
<evidence type="ECO:0000256" key="4">
    <source>
        <dbReference type="ARBA" id="ARBA00019595"/>
    </source>
</evidence>
<dbReference type="Pfam" id="PF00908">
    <property type="entry name" value="dTDP_sugar_isom"/>
    <property type="match status" value="1"/>
</dbReference>
<sequence>MKIIETRLKDAVIIEPQVFKDERGYFFEVYKKNRYQSLDINAEFVQDNRSKSTKNVLRGLHFQKNKPQGKLISVSEGVVFDVAVDLRPDSATFGQYHSVILSDENFQQFYIPPGFAHGFCVLSDTATFQYKCTDYYDPSDEGGIIWNDPVLNIDWPIIEPIISAKDCALPDFFSTKEQIIKGWNNG</sequence>
<dbReference type="GO" id="GO:0008830">
    <property type="term" value="F:dTDP-4-dehydrorhamnose 3,5-epimerase activity"/>
    <property type="evidence" value="ECO:0007669"/>
    <property type="project" value="UniProtKB-UniRule"/>
</dbReference>
<accession>A0A9J9KZ08</accession>
<dbReference type="GO" id="GO:0019305">
    <property type="term" value="P:dTDP-rhamnose biosynthetic process"/>
    <property type="evidence" value="ECO:0007669"/>
    <property type="project" value="UniProtKB-UniRule"/>
</dbReference>
<evidence type="ECO:0000256" key="2">
    <source>
        <dbReference type="ARBA" id="ARBA00001997"/>
    </source>
</evidence>
<keyword evidence="7 8" id="KW-0413">Isomerase</keyword>
<dbReference type="OrthoDB" id="9800680at2"/>
<organism evidence="8 9">
    <name type="scientific">Enterobacter sp. (strain 638)</name>
    <dbReference type="NCBI Taxonomy" id="399742"/>
    <lineage>
        <taxon>Bacteria</taxon>
        <taxon>Pseudomonadati</taxon>
        <taxon>Pseudomonadota</taxon>
        <taxon>Gammaproteobacteria</taxon>
        <taxon>Enterobacterales</taxon>
        <taxon>Enterobacteriaceae</taxon>
        <taxon>Enterobacter</taxon>
    </lineage>
</organism>
<evidence type="ECO:0000256" key="7">
    <source>
        <dbReference type="RuleBase" id="RU364069"/>
    </source>
</evidence>
<dbReference type="Gene3D" id="2.60.120.10">
    <property type="entry name" value="Jelly Rolls"/>
    <property type="match status" value="1"/>
</dbReference>
<dbReference type="KEGG" id="ent:Ent638_2651"/>
<comment type="pathway">
    <text evidence="7">Carbohydrate biosynthesis; dTDP-L-rhamnose biosynthesis.</text>
</comment>
<dbReference type="Proteomes" id="UP000000230">
    <property type="component" value="Chromosome"/>
</dbReference>
<evidence type="ECO:0000313" key="8">
    <source>
        <dbReference type="EMBL" id="ABP61318.1"/>
    </source>
</evidence>
<dbReference type="InterPro" id="IPR014710">
    <property type="entry name" value="RmlC-like_jellyroll"/>
</dbReference>
<comment type="similarity">
    <text evidence="7">Belongs to the dTDP-4-dehydrorhamnose 3,5-epimerase family.</text>
</comment>
<feature type="site" description="Participates in a stacking interaction with the thymidine ring of dTDP-4-oxo-6-deoxyglucose" evidence="6">
    <location>
        <position position="136"/>
    </location>
</feature>
<keyword evidence="9" id="KW-1185">Reference proteome</keyword>
<dbReference type="GO" id="GO:0000271">
    <property type="term" value="P:polysaccharide biosynthetic process"/>
    <property type="evidence" value="ECO:0007669"/>
    <property type="project" value="TreeGrafter"/>
</dbReference>
<dbReference type="GO" id="GO:0005829">
    <property type="term" value="C:cytosol"/>
    <property type="evidence" value="ECO:0007669"/>
    <property type="project" value="TreeGrafter"/>
</dbReference>
<reference evidence="9" key="1">
    <citation type="journal article" date="2010" name="PLoS Genet.">
        <title>Genome sequence of the plant growth promoting endophytic bacterium Enterobacter sp. 638.</title>
        <authorList>
            <person name="Taghavi S."/>
            <person name="van der Lelie D."/>
            <person name="Hoffman A."/>
            <person name="Zhang Y.B."/>
            <person name="Walla M.D."/>
            <person name="Vangronsveld J."/>
            <person name="Newman L."/>
            <person name="Monchy S."/>
        </authorList>
    </citation>
    <scope>NUCLEOTIDE SEQUENCE [LARGE SCALE GENOMIC DNA]</scope>
    <source>
        <strain evidence="9">638</strain>
    </source>
</reference>
<dbReference type="PANTHER" id="PTHR21047:SF2">
    <property type="entry name" value="THYMIDINE DIPHOSPHO-4-KETO-RHAMNOSE 3,5-EPIMERASE"/>
    <property type="match status" value="1"/>
</dbReference>
<dbReference type="EC" id="5.1.3.13" evidence="3 7"/>
<dbReference type="InterPro" id="IPR000888">
    <property type="entry name" value="RmlC-like"/>
</dbReference>
<evidence type="ECO:0000256" key="1">
    <source>
        <dbReference type="ARBA" id="ARBA00001298"/>
    </source>
</evidence>
<dbReference type="CDD" id="cd00438">
    <property type="entry name" value="cupin_RmlC"/>
    <property type="match status" value="1"/>
</dbReference>
<feature type="active site" description="Proton donor" evidence="5">
    <location>
        <position position="130"/>
    </location>
</feature>
<dbReference type="AlphaFoldDB" id="A0A9J9KZ08"/>
<name>A0A9J9KZ08_ENT38</name>
<dbReference type="PANTHER" id="PTHR21047">
    <property type="entry name" value="DTDP-6-DEOXY-D-GLUCOSE-3,5 EPIMERASE"/>
    <property type="match status" value="1"/>
</dbReference>
<gene>
    <name evidence="8" type="ordered locus">Ent638_2651</name>
</gene>
<comment type="catalytic activity">
    <reaction evidence="1 7">
        <text>dTDP-4-dehydro-6-deoxy-alpha-D-glucose = dTDP-4-dehydro-beta-L-rhamnose</text>
        <dbReference type="Rhea" id="RHEA:16969"/>
        <dbReference type="ChEBI" id="CHEBI:57649"/>
        <dbReference type="ChEBI" id="CHEBI:62830"/>
        <dbReference type="EC" id="5.1.3.13"/>
    </reaction>
</comment>
<dbReference type="EMBL" id="CP000653">
    <property type="protein sequence ID" value="ABP61318.1"/>
    <property type="molecule type" value="Genomic_DNA"/>
</dbReference>
<dbReference type="InterPro" id="IPR011051">
    <property type="entry name" value="RmlC_Cupin_sf"/>
</dbReference>
<evidence type="ECO:0000256" key="5">
    <source>
        <dbReference type="PIRSR" id="PIRSR600888-1"/>
    </source>
</evidence>
<evidence type="ECO:0000256" key="6">
    <source>
        <dbReference type="PIRSR" id="PIRSR600888-3"/>
    </source>
</evidence>
<evidence type="ECO:0000256" key="3">
    <source>
        <dbReference type="ARBA" id="ARBA00012098"/>
    </source>
</evidence>
<evidence type="ECO:0000313" key="9">
    <source>
        <dbReference type="Proteomes" id="UP000000230"/>
    </source>
</evidence>
<proteinExistence type="inferred from homology"/>
<protein>
    <recommendedName>
        <fullName evidence="4 7">dTDP-4-dehydrorhamnose 3,5-epimerase</fullName>
        <ecNumber evidence="3 7">5.1.3.13</ecNumber>
    </recommendedName>
    <alternativeName>
        <fullName evidence="7">Thymidine diphospho-4-keto-rhamnose 3,5-epimerase</fullName>
    </alternativeName>
</protein>
<dbReference type="SUPFAM" id="SSF51182">
    <property type="entry name" value="RmlC-like cupins"/>
    <property type="match status" value="1"/>
</dbReference>
<comment type="function">
    <text evidence="2 7">Catalyzes the epimerization of the C3' and C5'positions of dTDP-6-deoxy-D-xylo-4-hexulose, forming dTDP-6-deoxy-L-lyxo-4-hexulose.</text>
</comment>
<comment type="subunit">
    <text evidence="7">Homodimer.</text>
</comment>
<dbReference type="RefSeq" id="WP_015959651.1">
    <property type="nucleotide sequence ID" value="NC_009436.1"/>
</dbReference>